<keyword evidence="4 6" id="KW-0808">Transferase</keyword>
<dbReference type="Pfam" id="PF01795">
    <property type="entry name" value="Methyltransf_5"/>
    <property type="match status" value="1"/>
</dbReference>
<dbReference type="Proteomes" id="UP000034849">
    <property type="component" value="Unassembled WGS sequence"/>
</dbReference>
<dbReference type="GO" id="GO:0070475">
    <property type="term" value="P:rRNA base methylation"/>
    <property type="evidence" value="ECO:0007669"/>
    <property type="project" value="UniProtKB-UniRule"/>
</dbReference>
<feature type="binding site" evidence="6">
    <location>
        <position position="107"/>
    </location>
    <ligand>
        <name>S-adenosyl-L-methionine</name>
        <dbReference type="ChEBI" id="CHEBI:59789"/>
    </ligand>
</feature>
<evidence type="ECO:0000256" key="5">
    <source>
        <dbReference type="ARBA" id="ARBA00022691"/>
    </source>
</evidence>
<evidence type="ECO:0000256" key="2">
    <source>
        <dbReference type="ARBA" id="ARBA00022552"/>
    </source>
</evidence>
<evidence type="ECO:0000256" key="6">
    <source>
        <dbReference type="HAMAP-Rule" id="MF_01007"/>
    </source>
</evidence>
<reference evidence="7 8" key="1">
    <citation type="journal article" date="2015" name="Nature">
        <title>rRNA introns, odd ribosomes, and small enigmatic genomes across a large radiation of phyla.</title>
        <authorList>
            <person name="Brown C.T."/>
            <person name="Hug L.A."/>
            <person name="Thomas B.C."/>
            <person name="Sharon I."/>
            <person name="Castelle C.J."/>
            <person name="Singh A."/>
            <person name="Wilkins M.J."/>
            <person name="Williams K.H."/>
            <person name="Banfield J.F."/>
        </authorList>
    </citation>
    <scope>NUCLEOTIDE SEQUENCE [LARGE SCALE GENOMIC DNA]</scope>
</reference>
<dbReference type="SUPFAM" id="SSF81799">
    <property type="entry name" value="Putative methyltransferase TM0872, insert domain"/>
    <property type="match status" value="1"/>
</dbReference>
<evidence type="ECO:0000256" key="4">
    <source>
        <dbReference type="ARBA" id="ARBA00022679"/>
    </source>
</evidence>
<dbReference type="PANTHER" id="PTHR11265:SF0">
    <property type="entry name" value="12S RRNA N4-METHYLCYTIDINE METHYLTRANSFERASE"/>
    <property type="match status" value="1"/>
</dbReference>
<comment type="catalytic activity">
    <reaction evidence="6">
        <text>cytidine(1402) in 16S rRNA + S-adenosyl-L-methionine = N(4)-methylcytidine(1402) in 16S rRNA + S-adenosyl-L-homocysteine + H(+)</text>
        <dbReference type="Rhea" id="RHEA:42928"/>
        <dbReference type="Rhea" id="RHEA-COMP:10286"/>
        <dbReference type="Rhea" id="RHEA-COMP:10287"/>
        <dbReference type="ChEBI" id="CHEBI:15378"/>
        <dbReference type="ChEBI" id="CHEBI:57856"/>
        <dbReference type="ChEBI" id="CHEBI:59789"/>
        <dbReference type="ChEBI" id="CHEBI:74506"/>
        <dbReference type="ChEBI" id="CHEBI:82748"/>
        <dbReference type="EC" id="2.1.1.199"/>
    </reaction>
</comment>
<dbReference type="InterPro" id="IPR002903">
    <property type="entry name" value="RsmH"/>
</dbReference>
<dbReference type="EC" id="2.1.1.199" evidence="6"/>
<comment type="similarity">
    <text evidence="1 6">Belongs to the methyltransferase superfamily. RsmH family.</text>
</comment>
<organism evidence="7 8">
    <name type="scientific">Candidatus Magasanikbacteria bacterium GW2011_GWC2_37_14</name>
    <dbReference type="NCBI Taxonomy" id="1619046"/>
    <lineage>
        <taxon>Bacteria</taxon>
        <taxon>Candidatus Magasanikiibacteriota</taxon>
    </lineage>
</organism>
<evidence type="ECO:0000313" key="7">
    <source>
        <dbReference type="EMBL" id="KKQ27310.1"/>
    </source>
</evidence>
<dbReference type="EMBL" id="LBSX01000011">
    <property type="protein sequence ID" value="KKQ27310.1"/>
    <property type="molecule type" value="Genomic_DNA"/>
</dbReference>
<dbReference type="PANTHER" id="PTHR11265">
    <property type="entry name" value="S-ADENOSYL-METHYLTRANSFERASE MRAW"/>
    <property type="match status" value="1"/>
</dbReference>
<comment type="function">
    <text evidence="6">Specifically methylates the N4 position of cytidine in position 1402 (C1402) of 16S rRNA.</text>
</comment>
<accession>A0A0G0GMC3</accession>
<feature type="binding site" evidence="6">
    <location>
        <begin position="32"/>
        <end position="34"/>
    </location>
    <ligand>
        <name>S-adenosyl-L-methionine</name>
        <dbReference type="ChEBI" id="CHEBI:59789"/>
    </ligand>
</feature>
<evidence type="ECO:0000256" key="1">
    <source>
        <dbReference type="ARBA" id="ARBA00010396"/>
    </source>
</evidence>
<keyword evidence="6" id="KW-0963">Cytoplasm</keyword>
<dbReference type="AlphaFoldDB" id="A0A0G0GMC3"/>
<gene>
    <name evidence="6" type="primary">rsmH</name>
    <name evidence="7" type="ORF">US42_C0011G0048</name>
</gene>
<dbReference type="STRING" id="1619046.US42_C0011G0048"/>
<name>A0A0G0GMC3_9BACT</name>
<keyword evidence="5 6" id="KW-0949">S-adenosyl-L-methionine</keyword>
<comment type="subcellular location">
    <subcellularLocation>
        <location evidence="6">Cytoplasm</location>
    </subcellularLocation>
</comment>
<dbReference type="GO" id="GO:0005737">
    <property type="term" value="C:cytoplasm"/>
    <property type="evidence" value="ECO:0007669"/>
    <property type="project" value="UniProtKB-SubCell"/>
</dbReference>
<keyword evidence="2 6" id="KW-0698">rRNA processing</keyword>
<evidence type="ECO:0000256" key="3">
    <source>
        <dbReference type="ARBA" id="ARBA00022603"/>
    </source>
</evidence>
<feature type="binding site" evidence="6">
    <location>
        <position position="79"/>
    </location>
    <ligand>
        <name>S-adenosyl-L-methionine</name>
        <dbReference type="ChEBI" id="CHEBI:59789"/>
    </ligand>
</feature>
<dbReference type="Gene3D" id="3.40.50.150">
    <property type="entry name" value="Vaccinia Virus protein VP39"/>
    <property type="match status" value="1"/>
</dbReference>
<sequence>MTRHVPVLLTELLTALKLSPGMRVVDCTLGDGGHAEKILEKVATSGRLMGIDADPEAVLQAKQYLYNFEGQVIFVRDNFRNLNKIVQENNFAGVDAILIDLGWSSPQFEERGRGFSFQHPEEPLDMRYSGENIGSATDILNTRTEKELATIFADYGEEKLSKKIAEAVVNTRKIKQIKTVGDLVEIILQVYRKKLGVVETHNHASVLEKVPWIGGLHPATKIFQALRIEVNNELVALQDVLPQAVKVLSPGGRLAVISFHSLEDRIVKHFFKKNKEKNILIINKKPIECAEEEYQSNPRARSAKLRVIEKI</sequence>
<feature type="binding site" evidence="6">
    <location>
        <position position="100"/>
    </location>
    <ligand>
        <name>S-adenosyl-L-methionine</name>
        <dbReference type="ChEBI" id="CHEBI:59789"/>
    </ligand>
</feature>
<dbReference type="InterPro" id="IPR023397">
    <property type="entry name" value="SAM-dep_MeTrfase_MraW_recog"/>
</dbReference>
<dbReference type="NCBIfam" id="TIGR00006">
    <property type="entry name" value="16S rRNA (cytosine(1402)-N(4))-methyltransferase RsmH"/>
    <property type="match status" value="1"/>
</dbReference>
<proteinExistence type="inferred from homology"/>
<dbReference type="PATRIC" id="fig|1619046.3.peg.766"/>
<feature type="binding site" evidence="6">
    <location>
        <position position="52"/>
    </location>
    <ligand>
        <name>S-adenosyl-L-methionine</name>
        <dbReference type="ChEBI" id="CHEBI:59789"/>
    </ligand>
</feature>
<keyword evidence="3 6" id="KW-0489">Methyltransferase</keyword>
<evidence type="ECO:0000313" key="8">
    <source>
        <dbReference type="Proteomes" id="UP000034849"/>
    </source>
</evidence>
<dbReference type="SUPFAM" id="SSF53335">
    <property type="entry name" value="S-adenosyl-L-methionine-dependent methyltransferases"/>
    <property type="match status" value="1"/>
</dbReference>
<protein>
    <recommendedName>
        <fullName evidence="6">Ribosomal RNA small subunit methyltransferase H</fullName>
        <ecNumber evidence="6">2.1.1.199</ecNumber>
    </recommendedName>
    <alternativeName>
        <fullName evidence="6">16S rRNA m(4)C1402 methyltransferase</fullName>
    </alternativeName>
    <alternativeName>
        <fullName evidence="6">rRNA (cytosine-N(4)-)-methyltransferase RsmH</fullName>
    </alternativeName>
</protein>
<dbReference type="InterPro" id="IPR029063">
    <property type="entry name" value="SAM-dependent_MTases_sf"/>
</dbReference>
<dbReference type="HAMAP" id="MF_01007">
    <property type="entry name" value="16SrRNA_methyltr_H"/>
    <property type="match status" value="1"/>
</dbReference>
<dbReference type="GO" id="GO:0071424">
    <property type="term" value="F:rRNA (cytosine-N4-)-methyltransferase activity"/>
    <property type="evidence" value="ECO:0007669"/>
    <property type="project" value="UniProtKB-UniRule"/>
</dbReference>
<comment type="caution">
    <text evidence="7">The sequence shown here is derived from an EMBL/GenBank/DDBJ whole genome shotgun (WGS) entry which is preliminary data.</text>
</comment>
<dbReference type="PIRSF" id="PIRSF004486">
    <property type="entry name" value="MraW"/>
    <property type="match status" value="1"/>
</dbReference>
<dbReference type="Gene3D" id="1.10.150.170">
    <property type="entry name" value="Putative methyltransferase TM0872, insert domain"/>
    <property type="match status" value="1"/>
</dbReference>